<protein>
    <submittedName>
        <fullName evidence="1">Uncharacterized protein</fullName>
    </submittedName>
</protein>
<dbReference type="OrthoDB" id="3458118at2759"/>
<organism evidence="1">
    <name type="scientific">Trichophyton rubrum CBS 288.86</name>
    <dbReference type="NCBI Taxonomy" id="1215330"/>
    <lineage>
        <taxon>Eukaryota</taxon>
        <taxon>Fungi</taxon>
        <taxon>Dikarya</taxon>
        <taxon>Ascomycota</taxon>
        <taxon>Pezizomycotina</taxon>
        <taxon>Eurotiomycetes</taxon>
        <taxon>Eurotiomycetidae</taxon>
        <taxon>Onygenales</taxon>
        <taxon>Arthrodermataceae</taxon>
        <taxon>Trichophyton</taxon>
    </lineage>
</organism>
<dbReference type="AlphaFoldDB" id="A0A022W864"/>
<accession>A0A022W864</accession>
<sequence length="117" mass="14094">MPVVKVIRSRRKRKYWASLDCFNKRTTLRTVMREYRMYNKRAFHYYNCNTEDDNPSAVVWIVRPYFQNCKVFLLRGSFRLPNYEWLISNPGREYRVKGEDRIALCGSKTAVVVIEED</sequence>
<name>A0A022W864_TRIRU</name>
<gene>
    <name evidence="1" type="ORF">H103_02921</name>
</gene>
<evidence type="ECO:0000313" key="1">
    <source>
        <dbReference type="EMBL" id="EZF54263.1"/>
    </source>
</evidence>
<proteinExistence type="predicted"/>
<reference evidence="1" key="1">
    <citation type="submission" date="2014-02" db="EMBL/GenBank/DDBJ databases">
        <title>The Genome Sequence of Trichophyton rubrum (morphotype fischeri) CBS 288.86.</title>
        <authorList>
            <consortium name="The Broad Institute Genomics Platform"/>
            <person name="Cuomo C.A."/>
            <person name="White T.C."/>
            <person name="Graser Y."/>
            <person name="Martinez-Rossi N."/>
            <person name="Heitman J."/>
            <person name="Young S.K."/>
            <person name="Zeng Q."/>
            <person name="Gargeya S."/>
            <person name="Abouelleil A."/>
            <person name="Alvarado L."/>
            <person name="Chapman S.B."/>
            <person name="Gainer-Dewar J."/>
            <person name="Goldberg J."/>
            <person name="Griggs A."/>
            <person name="Gujja S."/>
            <person name="Hansen M."/>
            <person name="Howarth C."/>
            <person name="Imamovic A."/>
            <person name="Larimer J."/>
            <person name="Martinez D."/>
            <person name="Murphy C."/>
            <person name="Pearson M.D."/>
            <person name="Persinoti G."/>
            <person name="Poon T."/>
            <person name="Priest M."/>
            <person name="Roberts A.D."/>
            <person name="Saif S."/>
            <person name="Shea T.D."/>
            <person name="Sykes S.N."/>
            <person name="Wortman J."/>
            <person name="Nusbaum C."/>
            <person name="Birren B."/>
        </authorList>
    </citation>
    <scope>NUCLEOTIDE SEQUENCE [LARGE SCALE GENOMIC DNA]</scope>
    <source>
        <strain evidence="1">CBS 288.86</strain>
    </source>
</reference>
<dbReference type="HOGENOM" id="CLU_2096312_0_0_1"/>
<dbReference type="EMBL" id="KK207791">
    <property type="protein sequence ID" value="EZF54263.1"/>
    <property type="molecule type" value="Genomic_DNA"/>
</dbReference>
<dbReference type="Proteomes" id="UP000023758">
    <property type="component" value="Unassembled WGS sequence"/>
</dbReference>